<evidence type="ECO:0000313" key="2">
    <source>
        <dbReference type="Proteomes" id="UP000737018"/>
    </source>
</evidence>
<gene>
    <name evidence="1" type="ORF">CMV_006167</name>
</gene>
<sequence length="111" mass="12517">MTLLCFRIAPCDTYYPVFETMKSAIWRSSSSVSVCIINKLMPFPTATGAARGGTWGLVLLDSPEVKNFNKIMTMFGLAWTHGLHHGMVIIWSRQSASLYGREYHNKAQEKD</sequence>
<evidence type="ECO:0000313" key="1">
    <source>
        <dbReference type="EMBL" id="KAF3970104.1"/>
    </source>
</evidence>
<dbReference type="EMBL" id="JRKL02000572">
    <property type="protein sequence ID" value="KAF3970104.1"/>
    <property type="molecule type" value="Genomic_DNA"/>
</dbReference>
<dbReference type="AlphaFoldDB" id="A0A8J4RK76"/>
<keyword evidence="2" id="KW-1185">Reference proteome</keyword>
<dbReference type="Proteomes" id="UP000737018">
    <property type="component" value="Unassembled WGS sequence"/>
</dbReference>
<name>A0A8J4RK76_9ROSI</name>
<organism evidence="1 2">
    <name type="scientific">Castanea mollissima</name>
    <name type="common">Chinese chestnut</name>
    <dbReference type="NCBI Taxonomy" id="60419"/>
    <lineage>
        <taxon>Eukaryota</taxon>
        <taxon>Viridiplantae</taxon>
        <taxon>Streptophyta</taxon>
        <taxon>Embryophyta</taxon>
        <taxon>Tracheophyta</taxon>
        <taxon>Spermatophyta</taxon>
        <taxon>Magnoliopsida</taxon>
        <taxon>eudicotyledons</taxon>
        <taxon>Gunneridae</taxon>
        <taxon>Pentapetalae</taxon>
        <taxon>rosids</taxon>
        <taxon>fabids</taxon>
        <taxon>Fagales</taxon>
        <taxon>Fagaceae</taxon>
        <taxon>Castanea</taxon>
    </lineage>
</organism>
<comment type="caution">
    <text evidence="1">The sequence shown here is derived from an EMBL/GenBank/DDBJ whole genome shotgun (WGS) entry which is preliminary data.</text>
</comment>
<proteinExistence type="predicted"/>
<reference evidence="1" key="1">
    <citation type="submission" date="2020-03" db="EMBL/GenBank/DDBJ databases">
        <title>Castanea mollissima Vanexum genome sequencing.</title>
        <authorList>
            <person name="Staton M."/>
        </authorList>
    </citation>
    <scope>NUCLEOTIDE SEQUENCE</scope>
    <source>
        <tissue evidence="1">Leaf</tissue>
    </source>
</reference>
<protein>
    <submittedName>
        <fullName evidence="1">Uncharacterized protein</fullName>
    </submittedName>
</protein>
<accession>A0A8J4RK76</accession>